<feature type="domain" description="Acyl-CoA dehydrogenase/oxidase C-terminal" evidence="7">
    <location>
        <begin position="231"/>
        <end position="396"/>
    </location>
</feature>
<evidence type="ECO:0000256" key="5">
    <source>
        <dbReference type="ARBA" id="ARBA00023002"/>
    </source>
</evidence>
<dbReference type="Pfam" id="PF00441">
    <property type="entry name" value="Acyl-CoA_dh_1"/>
    <property type="match status" value="1"/>
</dbReference>
<dbReference type="Gene3D" id="1.10.540.10">
    <property type="entry name" value="Acyl-CoA dehydrogenase/oxidase, N-terminal domain"/>
    <property type="match status" value="1"/>
</dbReference>
<organism evidence="10 11">
    <name type="scientific">Roseivivax sediminis</name>
    <dbReference type="NCBI Taxonomy" id="936889"/>
    <lineage>
        <taxon>Bacteria</taxon>
        <taxon>Pseudomonadati</taxon>
        <taxon>Pseudomonadota</taxon>
        <taxon>Alphaproteobacteria</taxon>
        <taxon>Rhodobacterales</taxon>
        <taxon>Roseobacteraceae</taxon>
        <taxon>Roseivivax</taxon>
    </lineage>
</organism>
<dbReference type="InterPro" id="IPR009075">
    <property type="entry name" value="AcylCo_DH/oxidase_C"/>
</dbReference>
<dbReference type="PANTHER" id="PTHR43292:SF3">
    <property type="entry name" value="ACYL-COA DEHYDROGENASE FADE29"/>
    <property type="match status" value="1"/>
</dbReference>
<evidence type="ECO:0000259" key="7">
    <source>
        <dbReference type="Pfam" id="PF00441"/>
    </source>
</evidence>
<sequence length="398" mass="43999">MDLSYTDDQIAFRDEVRAFLAEKLPRRLEDKVRTGKRLEKADYEEWHAILNERGWLGVTWPESFGGPGWDAVERHIFEEETTRAHAPRIVPFGINMLAPVLMTFGSTAQQDHYLPRILDGTDWWCQGYSEPGAGSDLASLKTTAERKGDSYVVNGQKTWTTLGQYADKIFCLVRTSKEGKPQAGISFLLIDMDSPGVEVRPIVLIDGEAEVNEVWFDNVEVPAENLVGEENQGWTIAKYLLTHERTNIAGVGFARAGLENLRRIAGLERAGGRPLIENPIFAAKMAQVEIDLMAMATTNLRTLAAAAAGQAPGAESSMLKIKGTVIRQEINALTRQAVGPYALPFVSEALDEGSNVEPVGPDYAMPATQTYFNNRKLSIYGGSNEVQRQIITKAILEL</sequence>
<dbReference type="InterPro" id="IPR052161">
    <property type="entry name" value="Mycobact_Acyl-CoA_DH"/>
</dbReference>
<accession>A0A1I2C2C8</accession>
<evidence type="ECO:0000259" key="9">
    <source>
        <dbReference type="Pfam" id="PF02771"/>
    </source>
</evidence>
<dbReference type="InterPro" id="IPR009100">
    <property type="entry name" value="AcylCoA_DH/oxidase_NM_dom_sf"/>
</dbReference>
<keyword evidence="11" id="KW-1185">Reference proteome</keyword>
<dbReference type="InterPro" id="IPR037069">
    <property type="entry name" value="AcylCoA_DH/ox_N_sf"/>
</dbReference>
<dbReference type="Pfam" id="PF02770">
    <property type="entry name" value="Acyl-CoA_dh_M"/>
    <property type="match status" value="1"/>
</dbReference>
<dbReference type="InterPro" id="IPR013786">
    <property type="entry name" value="AcylCoA_DH/ox_N"/>
</dbReference>
<dbReference type="Gene3D" id="1.20.140.10">
    <property type="entry name" value="Butyryl-CoA Dehydrogenase, subunit A, domain 3"/>
    <property type="match status" value="1"/>
</dbReference>
<dbReference type="PANTHER" id="PTHR43292">
    <property type="entry name" value="ACYL-COA DEHYDROGENASE"/>
    <property type="match status" value="1"/>
</dbReference>
<dbReference type="SUPFAM" id="SSF56645">
    <property type="entry name" value="Acyl-CoA dehydrogenase NM domain-like"/>
    <property type="match status" value="1"/>
</dbReference>
<name>A0A1I2C2C8_9RHOB</name>
<gene>
    <name evidence="10" type="ORF">SAMN04515678_11285</name>
</gene>
<dbReference type="InterPro" id="IPR036250">
    <property type="entry name" value="AcylCo_DH-like_C"/>
</dbReference>
<dbReference type="GO" id="GO:0005886">
    <property type="term" value="C:plasma membrane"/>
    <property type="evidence" value="ECO:0007669"/>
    <property type="project" value="TreeGrafter"/>
</dbReference>
<dbReference type="EMBL" id="FOMS01000012">
    <property type="protein sequence ID" value="SFE62434.1"/>
    <property type="molecule type" value="Genomic_DNA"/>
</dbReference>
<evidence type="ECO:0000313" key="10">
    <source>
        <dbReference type="EMBL" id="SFE62434.1"/>
    </source>
</evidence>
<keyword evidence="5 6" id="KW-0560">Oxidoreductase</keyword>
<evidence type="ECO:0000313" key="11">
    <source>
        <dbReference type="Proteomes" id="UP000325289"/>
    </source>
</evidence>
<dbReference type="Gene3D" id="2.40.110.10">
    <property type="entry name" value="Butyryl-CoA Dehydrogenase, subunit A, domain 2"/>
    <property type="match status" value="1"/>
</dbReference>
<evidence type="ECO:0000256" key="3">
    <source>
        <dbReference type="ARBA" id="ARBA00022630"/>
    </source>
</evidence>
<keyword evidence="3 6" id="KW-0285">Flavoprotein</keyword>
<dbReference type="SUPFAM" id="SSF47203">
    <property type="entry name" value="Acyl-CoA dehydrogenase C-terminal domain-like"/>
    <property type="match status" value="1"/>
</dbReference>
<dbReference type="FunFam" id="2.40.110.10:FF:000011">
    <property type="entry name" value="Acyl-CoA dehydrogenase FadE34"/>
    <property type="match status" value="1"/>
</dbReference>
<comment type="similarity">
    <text evidence="2 6">Belongs to the acyl-CoA dehydrogenase family.</text>
</comment>
<feature type="domain" description="Acyl-CoA oxidase/dehydrogenase middle" evidence="8">
    <location>
        <begin position="125"/>
        <end position="219"/>
    </location>
</feature>
<evidence type="ECO:0000256" key="6">
    <source>
        <dbReference type="RuleBase" id="RU362125"/>
    </source>
</evidence>
<protein>
    <submittedName>
        <fullName evidence="10">Acyl-CoA dehydrogenase, middle domain</fullName>
    </submittedName>
</protein>
<dbReference type="GO" id="GO:0016627">
    <property type="term" value="F:oxidoreductase activity, acting on the CH-CH group of donors"/>
    <property type="evidence" value="ECO:0007669"/>
    <property type="project" value="InterPro"/>
</dbReference>
<dbReference type="RefSeq" id="WP_149757425.1">
    <property type="nucleotide sequence ID" value="NZ_FOMS01000012.1"/>
</dbReference>
<dbReference type="AlphaFoldDB" id="A0A1I2C2C8"/>
<keyword evidence="4 6" id="KW-0274">FAD</keyword>
<dbReference type="GO" id="GO:0050660">
    <property type="term" value="F:flavin adenine dinucleotide binding"/>
    <property type="evidence" value="ECO:0007669"/>
    <property type="project" value="InterPro"/>
</dbReference>
<dbReference type="OrthoDB" id="9775090at2"/>
<dbReference type="InterPro" id="IPR006091">
    <property type="entry name" value="Acyl-CoA_Oxase/DH_mid-dom"/>
</dbReference>
<dbReference type="Proteomes" id="UP000325289">
    <property type="component" value="Unassembled WGS sequence"/>
</dbReference>
<dbReference type="Pfam" id="PF02771">
    <property type="entry name" value="Acyl-CoA_dh_N"/>
    <property type="match status" value="1"/>
</dbReference>
<proteinExistence type="inferred from homology"/>
<evidence type="ECO:0000256" key="4">
    <source>
        <dbReference type="ARBA" id="ARBA00022827"/>
    </source>
</evidence>
<dbReference type="InterPro" id="IPR046373">
    <property type="entry name" value="Acyl-CoA_Oxase/DH_mid-dom_sf"/>
</dbReference>
<comment type="cofactor">
    <cofactor evidence="1 6">
        <name>FAD</name>
        <dbReference type="ChEBI" id="CHEBI:57692"/>
    </cofactor>
</comment>
<evidence type="ECO:0000256" key="2">
    <source>
        <dbReference type="ARBA" id="ARBA00009347"/>
    </source>
</evidence>
<evidence type="ECO:0000259" key="8">
    <source>
        <dbReference type="Pfam" id="PF02770"/>
    </source>
</evidence>
<reference evidence="10 11" key="1">
    <citation type="submission" date="2016-10" db="EMBL/GenBank/DDBJ databases">
        <authorList>
            <person name="Varghese N."/>
            <person name="Submissions S."/>
        </authorList>
    </citation>
    <scope>NUCLEOTIDE SEQUENCE [LARGE SCALE GENOMIC DNA]</scope>
    <source>
        <strain evidence="11">YIM D21,KCTC 23444,ACCC 10710</strain>
    </source>
</reference>
<feature type="domain" description="Acyl-CoA dehydrogenase/oxidase N-terminal" evidence="9">
    <location>
        <begin position="6"/>
        <end position="120"/>
    </location>
</feature>
<evidence type="ECO:0000256" key="1">
    <source>
        <dbReference type="ARBA" id="ARBA00001974"/>
    </source>
</evidence>